<accession>D3FRP5</accession>
<dbReference type="STRING" id="398511.BpOF4_08735"/>
<dbReference type="KEGG" id="bpf:BpOF4_08735"/>
<proteinExistence type="predicted"/>
<dbReference type="Proteomes" id="UP000001544">
    <property type="component" value="Chromosome"/>
</dbReference>
<dbReference type="HOGENOM" id="CLU_121313_0_0_9"/>
<keyword evidence="2" id="KW-1185">Reference proteome</keyword>
<dbReference type="InterPro" id="IPR058705">
    <property type="entry name" value="A_ENA"/>
</dbReference>
<dbReference type="Pfam" id="PF26595">
    <property type="entry name" value="A_ENA"/>
    <property type="match status" value="1"/>
</dbReference>
<evidence type="ECO:0000313" key="1">
    <source>
        <dbReference type="EMBL" id="ADC49805.1"/>
    </source>
</evidence>
<organism evidence="1 2">
    <name type="scientific">Alkalihalophilus pseudofirmus (strain ATCC BAA-2126 / JCM 17055 / OF4)</name>
    <name type="common">Bacillus pseudofirmus</name>
    <dbReference type="NCBI Taxonomy" id="398511"/>
    <lineage>
        <taxon>Bacteria</taxon>
        <taxon>Bacillati</taxon>
        <taxon>Bacillota</taxon>
        <taxon>Bacilli</taxon>
        <taxon>Bacillales</taxon>
        <taxon>Bacillaceae</taxon>
        <taxon>Alkalihalophilus</taxon>
    </lineage>
</organism>
<reference evidence="1 2" key="1">
    <citation type="journal article" date="2011" name="Environ. Microbiol.">
        <title>Genome of alkaliphilic Bacillus pseudofirmus OF4 reveals adaptations that support the ability to grow in an external pH range from 7.5 to 11.4.</title>
        <authorList>
            <person name="Janto B."/>
            <person name="Ahmed A."/>
            <person name="Ito M."/>
            <person name="Liu J."/>
            <person name="Hicks D.B."/>
            <person name="Pagni S."/>
            <person name="Fackelmayer O.J."/>
            <person name="Smith T.A."/>
            <person name="Earl J."/>
            <person name="Elbourne L.D."/>
            <person name="Hassan K."/>
            <person name="Paulsen I.T."/>
            <person name="Kolsto A.B."/>
            <person name="Tourasse N.J."/>
            <person name="Ehrlich G.D."/>
            <person name="Boissy R."/>
            <person name="Ivey D.M."/>
            <person name="Li G."/>
            <person name="Xue Y."/>
            <person name="Ma Y."/>
            <person name="Hu F.Z."/>
            <person name="Krulwich T.A."/>
        </authorList>
    </citation>
    <scope>NUCLEOTIDE SEQUENCE [LARGE SCALE GENOMIC DNA]</scope>
    <source>
        <strain evidence="2">ATCC BAA-2126 / JCM 17055 / OF4</strain>
    </source>
</reference>
<dbReference type="EMBL" id="CP001878">
    <property type="protein sequence ID" value="ADC49805.1"/>
    <property type="molecule type" value="Genomic_DNA"/>
</dbReference>
<gene>
    <name evidence="1" type="ordered locus">BpOF4_08735</name>
</gene>
<dbReference type="AlphaFoldDB" id="D3FRP5"/>
<name>D3FRP5_ALKPO</name>
<sequence length="102" mass="11475">MDNLPIELLPKEGLDREQVALLLLASIAFKQFSLAHVMNASAEELQAALGLIENPEVGQAESLDELLEANNRLEQSLQHVIKKEILLLYKLDNILKYLKENP</sequence>
<protein>
    <submittedName>
        <fullName evidence="1">Uncharacterized protein</fullName>
    </submittedName>
</protein>
<dbReference type="RefSeq" id="WP_012957171.1">
    <property type="nucleotide sequence ID" value="NC_013791.2"/>
</dbReference>
<evidence type="ECO:0000313" key="2">
    <source>
        <dbReference type="Proteomes" id="UP000001544"/>
    </source>
</evidence>